<feature type="non-terminal residue" evidence="7">
    <location>
        <position position="500"/>
    </location>
</feature>
<dbReference type="STRING" id="3775.A0A1Q3B8L2"/>
<evidence type="ECO:0000256" key="3">
    <source>
        <dbReference type="ARBA" id="ARBA00022729"/>
    </source>
</evidence>
<gene>
    <name evidence="7" type="ORF">CFOL_v3_07753</name>
</gene>
<dbReference type="Gene3D" id="3.40.50.1820">
    <property type="entry name" value="alpha/beta hydrolase"/>
    <property type="match status" value="1"/>
</dbReference>
<evidence type="ECO:0000256" key="4">
    <source>
        <dbReference type="ARBA" id="ARBA00022801"/>
    </source>
</evidence>
<feature type="chain" id="PRO_5012049406" evidence="6">
    <location>
        <begin position="21"/>
        <end position="500"/>
    </location>
</feature>
<dbReference type="InterPro" id="IPR042269">
    <property type="entry name" value="Ser_carbopepase_S28_SKS"/>
</dbReference>
<evidence type="ECO:0000313" key="7">
    <source>
        <dbReference type="EMBL" id="GAV64235.1"/>
    </source>
</evidence>
<dbReference type="InterPro" id="IPR029058">
    <property type="entry name" value="AB_hydrolase_fold"/>
</dbReference>
<evidence type="ECO:0000256" key="6">
    <source>
        <dbReference type="SAM" id="SignalP"/>
    </source>
</evidence>
<evidence type="ECO:0000256" key="1">
    <source>
        <dbReference type="ARBA" id="ARBA00011079"/>
    </source>
</evidence>
<dbReference type="Gene3D" id="1.20.120.980">
    <property type="entry name" value="Serine carboxypeptidase S28, SKS domain"/>
    <property type="match status" value="1"/>
</dbReference>
<feature type="non-terminal residue" evidence="7">
    <location>
        <position position="1"/>
    </location>
</feature>
<evidence type="ECO:0000313" key="8">
    <source>
        <dbReference type="Proteomes" id="UP000187406"/>
    </source>
</evidence>
<dbReference type="SUPFAM" id="SSF53474">
    <property type="entry name" value="alpha/beta-Hydrolases"/>
    <property type="match status" value="1"/>
</dbReference>
<sequence>PKIQALVLPWLLLLWFTSFAFSSSQLRKIPRLGMHGPIARNPSGNNNSFASKMGFRTYHYKQTLDHFNYKPESYAEFEQRYIVSSKYWKSGNTGPGNIGPIFAYLGEESSIDDDLAPDFLTENAPRFGALLVYIEHRFYGKSIPLGSREEALKNASTRGYFNSAQALADYAAVLLKVKKDFSAETSPIIVFGGSYGGMLATWFRLKYPHIALGALASSAPILYFDHITPSDGYYTIVTRDFREASESCYNTIKESWSEIDKVAAQSNGLYLLSKKFKTCKPLKNASDLKEYLDSLYSVAAQYDRPPKYPVNVVCNGIDGALKGKDILGRIFSGVVAFRGNKSCYDLDEFFSSETMDGWQWQTCSELVIPIGRGSNDTMFYAAPFDLKEYSDSCKEYYGVSPRPHWITTYYGGHHVKEVLNRFGSNIIFSNGLRDPYSTGGVLENISTSIVAVKTKKGSHCLDIVSPRDDDPDWLVLQRNIEIEIINEWILKYYQDLLQNA</sequence>
<dbReference type="OrthoDB" id="2130629at2759"/>
<dbReference type="Proteomes" id="UP000187406">
    <property type="component" value="Unassembled WGS sequence"/>
</dbReference>
<dbReference type="GO" id="GO:0008239">
    <property type="term" value="F:dipeptidyl-peptidase activity"/>
    <property type="evidence" value="ECO:0007669"/>
    <property type="project" value="TreeGrafter"/>
</dbReference>
<keyword evidence="5" id="KW-0325">Glycoprotein</keyword>
<dbReference type="FunFam" id="1.20.120.980:FF:000006">
    <property type="entry name" value="Serine carboxypeptidase S28 family protein"/>
    <property type="match status" value="1"/>
</dbReference>
<evidence type="ECO:0000256" key="5">
    <source>
        <dbReference type="ARBA" id="ARBA00023180"/>
    </source>
</evidence>
<dbReference type="Pfam" id="PF05577">
    <property type="entry name" value="Peptidase_S28"/>
    <property type="match status" value="1"/>
</dbReference>
<keyword evidence="4" id="KW-0378">Hydrolase</keyword>
<dbReference type="GO" id="GO:0070008">
    <property type="term" value="F:serine-type exopeptidase activity"/>
    <property type="evidence" value="ECO:0007669"/>
    <property type="project" value="InterPro"/>
</dbReference>
<name>A0A1Q3B8L2_CEPFO</name>
<dbReference type="GO" id="GO:0006508">
    <property type="term" value="P:proteolysis"/>
    <property type="evidence" value="ECO:0007669"/>
    <property type="project" value="UniProtKB-KW"/>
</dbReference>
<evidence type="ECO:0000256" key="2">
    <source>
        <dbReference type="ARBA" id="ARBA00022670"/>
    </source>
</evidence>
<organism evidence="7 8">
    <name type="scientific">Cephalotus follicularis</name>
    <name type="common">Albany pitcher plant</name>
    <dbReference type="NCBI Taxonomy" id="3775"/>
    <lineage>
        <taxon>Eukaryota</taxon>
        <taxon>Viridiplantae</taxon>
        <taxon>Streptophyta</taxon>
        <taxon>Embryophyta</taxon>
        <taxon>Tracheophyta</taxon>
        <taxon>Spermatophyta</taxon>
        <taxon>Magnoliopsida</taxon>
        <taxon>eudicotyledons</taxon>
        <taxon>Gunneridae</taxon>
        <taxon>Pentapetalae</taxon>
        <taxon>rosids</taxon>
        <taxon>fabids</taxon>
        <taxon>Oxalidales</taxon>
        <taxon>Cephalotaceae</taxon>
        <taxon>Cephalotus</taxon>
    </lineage>
</organism>
<keyword evidence="2" id="KW-0645">Protease</keyword>
<protein>
    <submittedName>
        <fullName evidence="7">Peptidase_S28 domain-containing protein</fullName>
    </submittedName>
</protein>
<dbReference type="EMBL" id="BDDD01000338">
    <property type="protein sequence ID" value="GAV64235.1"/>
    <property type="molecule type" value="Genomic_DNA"/>
</dbReference>
<accession>A0A1Q3B8L2</accession>
<dbReference type="PANTHER" id="PTHR11010">
    <property type="entry name" value="PROTEASE S28 PRO-X CARBOXYPEPTIDASE-RELATED"/>
    <property type="match status" value="1"/>
</dbReference>
<proteinExistence type="inferred from homology"/>
<dbReference type="PANTHER" id="PTHR11010:SF37">
    <property type="entry name" value="LYSOSOMAL PRO-X CARBOXYPEPTIDASE"/>
    <property type="match status" value="1"/>
</dbReference>
<dbReference type="AlphaFoldDB" id="A0A1Q3B8L2"/>
<comment type="caution">
    <text evidence="7">The sequence shown here is derived from an EMBL/GenBank/DDBJ whole genome shotgun (WGS) entry which is preliminary data.</text>
</comment>
<dbReference type="InParanoid" id="A0A1Q3B8L2"/>
<feature type="signal peptide" evidence="6">
    <location>
        <begin position="1"/>
        <end position="20"/>
    </location>
</feature>
<reference evidence="8" key="1">
    <citation type="submission" date="2016-04" db="EMBL/GenBank/DDBJ databases">
        <title>Cephalotus genome sequencing.</title>
        <authorList>
            <person name="Fukushima K."/>
            <person name="Hasebe M."/>
            <person name="Fang X."/>
        </authorList>
    </citation>
    <scope>NUCLEOTIDE SEQUENCE [LARGE SCALE GENOMIC DNA]</scope>
    <source>
        <strain evidence="8">cv. St1</strain>
    </source>
</reference>
<comment type="similarity">
    <text evidence="1">Belongs to the peptidase S28 family.</text>
</comment>
<keyword evidence="8" id="KW-1185">Reference proteome</keyword>
<keyword evidence="3 6" id="KW-0732">Signal</keyword>
<dbReference type="InterPro" id="IPR008758">
    <property type="entry name" value="Peptidase_S28"/>
</dbReference>